<evidence type="ECO:0000313" key="7">
    <source>
        <dbReference type="Proteomes" id="UP000199758"/>
    </source>
</evidence>
<dbReference type="EMBL" id="FQWZ01000003">
    <property type="protein sequence ID" value="SHG76393.1"/>
    <property type="molecule type" value="Genomic_DNA"/>
</dbReference>
<proteinExistence type="predicted"/>
<accession>A0A1M5MI33</accession>
<dbReference type="GO" id="GO:0005525">
    <property type="term" value="F:GTP binding"/>
    <property type="evidence" value="ECO:0007669"/>
    <property type="project" value="UniProtKB-KW"/>
</dbReference>
<name>A0A1M5MI33_9GAMM</name>
<keyword evidence="2 6" id="KW-0251">Elongation factor</keyword>
<dbReference type="STRING" id="490188.SAMN04488068_1256"/>
<dbReference type="InterPro" id="IPR050055">
    <property type="entry name" value="EF-Tu_GTPase"/>
</dbReference>
<gene>
    <name evidence="6" type="ORF">SAMN04488068_1256</name>
</gene>
<evidence type="ECO:0000313" key="6">
    <source>
        <dbReference type="EMBL" id="SHG76393.1"/>
    </source>
</evidence>
<sequence length="115" mass="12830">RGTKKEDIERGQVLCKPGSIKPHDKFEGEVYVLTKEEGGRHTPFFKGYRPQFYFRTTDVTGSVFLPEGTEMVMPGDNIKVTVELINPIAMEEQVRFAIREGGRTVGAGVVTKIIA</sequence>
<dbReference type="GO" id="GO:0003746">
    <property type="term" value="F:translation elongation factor activity"/>
    <property type="evidence" value="ECO:0007669"/>
    <property type="project" value="UniProtKB-KW"/>
</dbReference>
<evidence type="ECO:0000256" key="3">
    <source>
        <dbReference type="ARBA" id="ARBA00022917"/>
    </source>
</evidence>
<dbReference type="Gene3D" id="2.40.30.10">
    <property type="entry name" value="Translation factors"/>
    <property type="match status" value="2"/>
</dbReference>
<keyword evidence="3" id="KW-0648">Protein biosynthesis</keyword>
<organism evidence="6 7">
    <name type="scientific">Hydrocarboniphaga daqingensis</name>
    <dbReference type="NCBI Taxonomy" id="490188"/>
    <lineage>
        <taxon>Bacteria</taxon>
        <taxon>Pseudomonadati</taxon>
        <taxon>Pseudomonadota</taxon>
        <taxon>Gammaproteobacteria</taxon>
        <taxon>Nevskiales</taxon>
        <taxon>Nevskiaceae</taxon>
        <taxon>Hydrocarboniphaga</taxon>
    </lineage>
</organism>
<keyword evidence="1" id="KW-0547">Nucleotide-binding</keyword>
<dbReference type="SUPFAM" id="SSF50465">
    <property type="entry name" value="EF-Tu/eEF-1alpha/eIF2-gamma C-terminal domain"/>
    <property type="match status" value="1"/>
</dbReference>
<dbReference type="FunFam" id="2.40.30.10:FF:000002">
    <property type="entry name" value="Elongation factor Tu"/>
    <property type="match status" value="1"/>
</dbReference>
<evidence type="ECO:0000256" key="2">
    <source>
        <dbReference type="ARBA" id="ARBA00022768"/>
    </source>
</evidence>
<evidence type="ECO:0000256" key="4">
    <source>
        <dbReference type="ARBA" id="ARBA00023134"/>
    </source>
</evidence>
<feature type="domain" description="Translation elongation factor EFTu/EF1A C-terminal" evidence="5">
    <location>
        <begin position="19"/>
        <end position="113"/>
    </location>
</feature>
<dbReference type="CDD" id="cd03707">
    <property type="entry name" value="EFTU_III"/>
    <property type="match status" value="1"/>
</dbReference>
<feature type="non-terminal residue" evidence="6">
    <location>
        <position position="1"/>
    </location>
</feature>
<dbReference type="Proteomes" id="UP000199758">
    <property type="component" value="Unassembled WGS sequence"/>
</dbReference>
<dbReference type="InterPro" id="IPR004160">
    <property type="entry name" value="Transl_elong_EFTu/EF1A_C"/>
</dbReference>
<reference evidence="6 7" key="1">
    <citation type="submission" date="2016-11" db="EMBL/GenBank/DDBJ databases">
        <authorList>
            <person name="Jaros S."/>
            <person name="Januszkiewicz K."/>
            <person name="Wedrychowicz H."/>
        </authorList>
    </citation>
    <scope>NUCLEOTIDE SEQUENCE [LARGE SCALE GENOMIC DNA]</scope>
    <source>
        <strain evidence="6 7">CGMCC 1.7049</strain>
    </source>
</reference>
<evidence type="ECO:0000256" key="1">
    <source>
        <dbReference type="ARBA" id="ARBA00022741"/>
    </source>
</evidence>
<keyword evidence="4" id="KW-0342">GTP-binding</keyword>
<dbReference type="PANTHER" id="PTHR43721:SF22">
    <property type="entry name" value="ELONGATION FACTOR TU, MITOCHONDRIAL"/>
    <property type="match status" value="1"/>
</dbReference>
<protein>
    <submittedName>
        <fullName evidence="6">Translation elongation factor TU</fullName>
    </submittedName>
</protein>
<dbReference type="InterPro" id="IPR009001">
    <property type="entry name" value="Transl_elong_EF1A/Init_IF2_C"/>
</dbReference>
<evidence type="ECO:0000259" key="5">
    <source>
        <dbReference type="Pfam" id="PF03143"/>
    </source>
</evidence>
<dbReference type="PANTHER" id="PTHR43721">
    <property type="entry name" value="ELONGATION FACTOR TU-RELATED"/>
    <property type="match status" value="1"/>
</dbReference>
<dbReference type="AlphaFoldDB" id="A0A1M5MI33"/>
<dbReference type="Pfam" id="PF03143">
    <property type="entry name" value="GTP_EFTU_D3"/>
    <property type="match status" value="1"/>
</dbReference>
<keyword evidence="7" id="KW-1185">Reference proteome</keyword>